<dbReference type="Pfam" id="PF24809">
    <property type="entry name" value="DUF7708"/>
    <property type="match status" value="1"/>
</dbReference>
<feature type="domain" description="DUF7708" evidence="2">
    <location>
        <begin position="10"/>
        <end position="133"/>
    </location>
</feature>
<evidence type="ECO:0000259" key="2">
    <source>
        <dbReference type="Pfam" id="PF24809"/>
    </source>
</evidence>
<gene>
    <name evidence="4" type="ORF">FLONG3_3909</name>
</gene>
<dbReference type="STRING" id="694270.A0A395T0V9"/>
<dbReference type="Pfam" id="PF24883">
    <property type="entry name" value="NPHP3_N"/>
    <property type="match status" value="1"/>
</dbReference>
<protein>
    <submittedName>
        <fullName evidence="4">Uncharacterized protein</fullName>
    </submittedName>
</protein>
<sequence length="486" mass="54550">MSEYSYLFSIIPNGDRYISLITGVVSSVVKVSVNYRKVAEGFSEALSDISDHLRCVKKISKGSDSRDMRQHVVKLYCEVFELLCHALTWFTSKRKRIGAAFKKNFYDDTVVNLLNKIEKTVTAIDREANYISHGQVREIYERVLDTKLENRLRSVGIQSRRDGEVAIQGKLEMASEAIKCSGPSTIRLAKEEVVDQTILAVEISSSEEHELMASESEDDTSEILGSGNEPEYCSRYEIEKFASHLGTYREAPRVSVSAQNDQVMLLPEEVLLRVNRWIDAPESNTIWIQGIPSTLQDSIGSRTAARIYDVSIEARLPCIVFFCQTHYSFVQKKNLSQKEASLIALLYGIVSQLVCLLPTQFPEVQGLAQRHFDLLDGSGKSIPVALDLIRALLAHAPSPLIWVVNGLQVVEGKTSMPFLQTFLEILKEEKTKRISKVCFTTQGNCAVLARGLDFRERIDATRTALSRPGMVLRGAFDLQQLRASKE</sequence>
<dbReference type="InterPro" id="IPR056884">
    <property type="entry name" value="NPHP3-like_N"/>
</dbReference>
<keyword evidence="1" id="KW-0677">Repeat</keyword>
<evidence type="ECO:0000313" key="5">
    <source>
        <dbReference type="Proteomes" id="UP000266234"/>
    </source>
</evidence>
<dbReference type="InterPro" id="IPR056125">
    <property type="entry name" value="DUF7708"/>
</dbReference>
<evidence type="ECO:0000259" key="3">
    <source>
        <dbReference type="Pfam" id="PF24883"/>
    </source>
</evidence>
<organism evidence="4 5">
    <name type="scientific">Fusarium longipes</name>
    <dbReference type="NCBI Taxonomy" id="694270"/>
    <lineage>
        <taxon>Eukaryota</taxon>
        <taxon>Fungi</taxon>
        <taxon>Dikarya</taxon>
        <taxon>Ascomycota</taxon>
        <taxon>Pezizomycotina</taxon>
        <taxon>Sordariomycetes</taxon>
        <taxon>Hypocreomycetidae</taxon>
        <taxon>Hypocreales</taxon>
        <taxon>Nectriaceae</taxon>
        <taxon>Fusarium</taxon>
    </lineage>
</organism>
<evidence type="ECO:0000313" key="4">
    <source>
        <dbReference type="EMBL" id="RGP77952.1"/>
    </source>
</evidence>
<dbReference type="EMBL" id="PXOG01000081">
    <property type="protein sequence ID" value="RGP77952.1"/>
    <property type="molecule type" value="Genomic_DNA"/>
</dbReference>
<keyword evidence="5" id="KW-1185">Reference proteome</keyword>
<evidence type="ECO:0000256" key="1">
    <source>
        <dbReference type="ARBA" id="ARBA00022737"/>
    </source>
</evidence>
<reference evidence="4 5" key="1">
    <citation type="journal article" date="2018" name="PLoS Pathog.">
        <title>Evolution of structural diversity of trichothecenes, a family of toxins produced by plant pathogenic and entomopathogenic fungi.</title>
        <authorList>
            <person name="Proctor R.H."/>
            <person name="McCormick S.P."/>
            <person name="Kim H.S."/>
            <person name="Cardoza R.E."/>
            <person name="Stanley A.M."/>
            <person name="Lindo L."/>
            <person name="Kelly A."/>
            <person name="Brown D.W."/>
            <person name="Lee T."/>
            <person name="Vaughan M.M."/>
            <person name="Alexander N.J."/>
            <person name="Busman M."/>
            <person name="Gutierrez S."/>
        </authorList>
    </citation>
    <scope>NUCLEOTIDE SEQUENCE [LARGE SCALE GENOMIC DNA]</scope>
    <source>
        <strain evidence="4 5">NRRL 20695</strain>
    </source>
</reference>
<proteinExistence type="predicted"/>
<dbReference type="OrthoDB" id="4840035at2759"/>
<feature type="domain" description="Nephrocystin 3-like N-terminal" evidence="3">
    <location>
        <begin position="274"/>
        <end position="440"/>
    </location>
</feature>
<dbReference type="AlphaFoldDB" id="A0A395T0V9"/>
<dbReference type="Proteomes" id="UP000266234">
    <property type="component" value="Unassembled WGS sequence"/>
</dbReference>
<comment type="caution">
    <text evidence="4">The sequence shown here is derived from an EMBL/GenBank/DDBJ whole genome shotgun (WGS) entry which is preliminary data.</text>
</comment>
<name>A0A395T0V9_9HYPO</name>
<accession>A0A395T0V9</accession>